<dbReference type="GO" id="GO:0051191">
    <property type="term" value="P:prosthetic group biosynthetic process"/>
    <property type="evidence" value="ECO:0007669"/>
    <property type="project" value="TreeGrafter"/>
</dbReference>
<dbReference type="HAMAP" id="MF_00397">
    <property type="entry name" value="CitG"/>
    <property type="match status" value="1"/>
</dbReference>
<keyword evidence="3 5" id="KW-0547">Nucleotide-binding</keyword>
<accession>A0A133MGQ1</accession>
<dbReference type="EC" id="2.4.2.52" evidence="5"/>
<dbReference type="PATRIC" id="fig|1502.174.peg.3323"/>
<evidence type="ECO:0000256" key="5">
    <source>
        <dbReference type="HAMAP-Rule" id="MF_00397"/>
    </source>
</evidence>
<proteinExistence type="inferred from homology"/>
<dbReference type="GO" id="GO:0046917">
    <property type="term" value="F:triphosphoribosyl-dephospho-CoA synthase activity"/>
    <property type="evidence" value="ECO:0007669"/>
    <property type="project" value="UniProtKB-UniRule"/>
</dbReference>
<evidence type="ECO:0000256" key="3">
    <source>
        <dbReference type="ARBA" id="ARBA00022741"/>
    </source>
</evidence>
<dbReference type="GO" id="GO:0005524">
    <property type="term" value="F:ATP binding"/>
    <property type="evidence" value="ECO:0007669"/>
    <property type="project" value="UniProtKB-KW"/>
</dbReference>
<reference evidence="6 7" key="1">
    <citation type="submission" date="2016-01" db="EMBL/GenBank/DDBJ databases">
        <authorList>
            <person name="Oliw E.H."/>
        </authorList>
    </citation>
    <scope>NUCLEOTIDE SEQUENCE [LARGE SCALE GENOMIC DNA]</scope>
    <source>
        <strain evidence="6 7">MJR7757A</strain>
    </source>
</reference>
<dbReference type="AlphaFoldDB" id="A0A133MGQ1"/>
<dbReference type="InterPro" id="IPR017551">
    <property type="entry name" value="TriPribosyl-deP-CoA_syn_CitG"/>
</dbReference>
<keyword evidence="2 5" id="KW-0808">Transferase</keyword>
<dbReference type="EMBL" id="LRPU01000246">
    <property type="protein sequence ID" value="KXA03188.1"/>
    <property type="molecule type" value="Genomic_DNA"/>
</dbReference>
<sequence length="289" mass="32866">MVILSINQEVFLEKLNSLIIKSLLYEVSCYPSPGLVSPISNGAHKDMDYYTFLDSISVIGPKFREIAEISMSDIQVSDLLNKIRPIGLKIEEAMFHVTNNINTHKGLIFLMGVVCAATSKAFYEGKPFKEIRNLIKEMTSGLVSKELNLKTNKKNETYGEKIFRLYGITGIRGEVEKGLPAVFDYSLPFYMENKNLKTNERLYLTLLCIMANCEDSTLLHRNDIYVLEEVKKRSQEILNMIHSKEPEIIEEKIFEIDKEFSERGISPGGSADLLAITVFLDGIKKYFPL</sequence>
<comment type="caution">
    <text evidence="6">The sequence shown here is derived from an EMBL/GenBank/DDBJ whole genome shotgun (WGS) entry which is preliminary data.</text>
</comment>
<organism evidence="6 7">
    <name type="scientific">Clostridium perfringens</name>
    <dbReference type="NCBI Taxonomy" id="1502"/>
    <lineage>
        <taxon>Bacteria</taxon>
        <taxon>Bacillati</taxon>
        <taxon>Bacillota</taxon>
        <taxon>Clostridia</taxon>
        <taxon>Eubacteriales</taxon>
        <taxon>Clostridiaceae</taxon>
        <taxon>Clostridium</taxon>
    </lineage>
</organism>
<dbReference type="Gene3D" id="1.10.4200.10">
    <property type="entry name" value="Triphosphoribosyl-dephospho-CoA protein"/>
    <property type="match status" value="1"/>
</dbReference>
<comment type="catalytic activity">
    <reaction evidence="1 5">
        <text>3'-dephospho-CoA + ATP = 2'-(5''-triphospho-alpha-D-ribosyl)-3'-dephospho-CoA + adenine</text>
        <dbReference type="Rhea" id="RHEA:15117"/>
        <dbReference type="ChEBI" id="CHEBI:16708"/>
        <dbReference type="ChEBI" id="CHEBI:30616"/>
        <dbReference type="ChEBI" id="CHEBI:57328"/>
        <dbReference type="ChEBI" id="CHEBI:61378"/>
        <dbReference type="EC" id="2.4.2.52"/>
    </reaction>
</comment>
<evidence type="ECO:0000256" key="1">
    <source>
        <dbReference type="ARBA" id="ARBA00001210"/>
    </source>
</evidence>
<dbReference type="Pfam" id="PF01874">
    <property type="entry name" value="CitG"/>
    <property type="match status" value="1"/>
</dbReference>
<evidence type="ECO:0000256" key="4">
    <source>
        <dbReference type="ARBA" id="ARBA00022840"/>
    </source>
</evidence>
<gene>
    <name evidence="5" type="primary">citG</name>
    <name evidence="6" type="ORF">HMPREF3222_03286</name>
</gene>
<dbReference type="InterPro" id="IPR002736">
    <property type="entry name" value="CitG"/>
</dbReference>
<name>A0A133MGQ1_CLOPF</name>
<evidence type="ECO:0000313" key="7">
    <source>
        <dbReference type="Proteomes" id="UP000070646"/>
    </source>
</evidence>
<evidence type="ECO:0000313" key="6">
    <source>
        <dbReference type="EMBL" id="KXA03188.1"/>
    </source>
</evidence>
<protein>
    <recommendedName>
        <fullName evidence="5">Probable 2-(5''-triphosphoribosyl)-3'-dephosphocoenzyme-A synthase</fullName>
        <shortName evidence="5">2-(5''-triphosphoribosyl)-3'-dephospho-CoA synthase</shortName>
        <ecNumber evidence="5">2.4.2.52</ecNumber>
    </recommendedName>
</protein>
<comment type="similarity">
    <text evidence="5">Belongs to the CitG/MdcB family.</text>
</comment>
<dbReference type="PANTHER" id="PTHR30201:SF2">
    <property type="entry name" value="2-(5''-TRIPHOSPHORIBOSYL)-3'-DEPHOSPHOCOENZYME-A SYNTHASE"/>
    <property type="match status" value="1"/>
</dbReference>
<dbReference type="NCBIfam" id="TIGR03125">
    <property type="entry name" value="citrate_citG"/>
    <property type="match status" value="1"/>
</dbReference>
<keyword evidence="4 5" id="KW-0067">ATP-binding</keyword>
<evidence type="ECO:0000256" key="2">
    <source>
        <dbReference type="ARBA" id="ARBA00022679"/>
    </source>
</evidence>
<dbReference type="PANTHER" id="PTHR30201">
    <property type="entry name" value="TRIPHOSPHORIBOSYL-DEPHOSPHO-COA SYNTHASE"/>
    <property type="match status" value="1"/>
</dbReference>
<dbReference type="RefSeq" id="WP_242652108.1">
    <property type="nucleotide sequence ID" value="NZ_JAENQC010000001.1"/>
</dbReference>
<dbReference type="Proteomes" id="UP000070646">
    <property type="component" value="Unassembled WGS sequence"/>
</dbReference>